<gene>
    <name evidence="3" type="ORF">KC19_8G029400</name>
</gene>
<evidence type="ECO:0000256" key="1">
    <source>
        <dbReference type="ARBA" id="ARBA00022737"/>
    </source>
</evidence>
<proteinExistence type="predicted"/>
<dbReference type="InterPro" id="IPR011990">
    <property type="entry name" value="TPR-like_helical_dom_sf"/>
</dbReference>
<dbReference type="InterPro" id="IPR002885">
    <property type="entry name" value="PPR_rpt"/>
</dbReference>
<dbReference type="EMBL" id="CM026429">
    <property type="protein sequence ID" value="KAG0563416.1"/>
    <property type="molecule type" value="Genomic_DNA"/>
</dbReference>
<dbReference type="GO" id="GO:0009451">
    <property type="term" value="P:RNA modification"/>
    <property type="evidence" value="ECO:0007669"/>
    <property type="project" value="InterPro"/>
</dbReference>
<dbReference type="NCBIfam" id="TIGR00756">
    <property type="entry name" value="PPR"/>
    <property type="match status" value="1"/>
</dbReference>
<dbReference type="Pfam" id="PF13041">
    <property type="entry name" value="PPR_2"/>
    <property type="match status" value="1"/>
</dbReference>
<evidence type="ECO:0008006" key="5">
    <source>
        <dbReference type="Google" id="ProtNLM"/>
    </source>
</evidence>
<keyword evidence="4" id="KW-1185">Reference proteome</keyword>
<dbReference type="PANTHER" id="PTHR47926">
    <property type="entry name" value="PENTATRICOPEPTIDE REPEAT-CONTAINING PROTEIN"/>
    <property type="match status" value="1"/>
</dbReference>
<dbReference type="PROSITE" id="PS51375">
    <property type="entry name" value="PPR"/>
    <property type="match status" value="1"/>
</dbReference>
<protein>
    <recommendedName>
        <fullName evidence="5">Pentatricopeptide repeat-containing protein</fullName>
    </recommendedName>
</protein>
<feature type="repeat" description="PPR" evidence="2">
    <location>
        <begin position="8"/>
        <end position="42"/>
    </location>
</feature>
<name>A0A8T0GUQ4_CERPU</name>
<evidence type="ECO:0000313" key="3">
    <source>
        <dbReference type="EMBL" id="KAG0563416.1"/>
    </source>
</evidence>
<accession>A0A8T0GUQ4</accession>
<evidence type="ECO:0000256" key="2">
    <source>
        <dbReference type="PROSITE-ProRule" id="PRU00708"/>
    </source>
</evidence>
<dbReference type="PANTHER" id="PTHR47926:SF533">
    <property type="entry name" value="DYW DOMAIN-CONTAINING PROTEIN"/>
    <property type="match status" value="1"/>
</dbReference>
<dbReference type="InterPro" id="IPR046960">
    <property type="entry name" value="PPR_At4g14850-like_plant"/>
</dbReference>
<dbReference type="OrthoDB" id="9990610at2759"/>
<keyword evidence="1" id="KW-0677">Repeat</keyword>
<evidence type="ECO:0000313" key="4">
    <source>
        <dbReference type="Proteomes" id="UP000822688"/>
    </source>
</evidence>
<organism evidence="3 4">
    <name type="scientific">Ceratodon purpureus</name>
    <name type="common">Fire moss</name>
    <name type="synonym">Dicranum purpureum</name>
    <dbReference type="NCBI Taxonomy" id="3225"/>
    <lineage>
        <taxon>Eukaryota</taxon>
        <taxon>Viridiplantae</taxon>
        <taxon>Streptophyta</taxon>
        <taxon>Embryophyta</taxon>
        <taxon>Bryophyta</taxon>
        <taxon>Bryophytina</taxon>
        <taxon>Bryopsida</taxon>
        <taxon>Dicranidae</taxon>
        <taxon>Pseudoditrichales</taxon>
        <taxon>Ditrichaceae</taxon>
        <taxon>Ceratodon</taxon>
    </lineage>
</organism>
<dbReference type="GO" id="GO:0003723">
    <property type="term" value="F:RNA binding"/>
    <property type="evidence" value="ECO:0007669"/>
    <property type="project" value="InterPro"/>
</dbReference>
<dbReference type="Gene3D" id="1.25.40.10">
    <property type="entry name" value="Tetratricopeptide repeat domain"/>
    <property type="match status" value="1"/>
</dbReference>
<sequence>MENHHLHCRIVWNVMIGVCAESGHGYEAFELFRQMQQEGFAPDPMTYTSILNQNASNGALEWVREVHTCASNSKLKSDVRVGNALVNMYAKSGGILRKHGMCLMEWLLGTSFHGP</sequence>
<dbReference type="Proteomes" id="UP000822688">
    <property type="component" value="Chromosome 8"/>
</dbReference>
<dbReference type="AlphaFoldDB" id="A0A8T0GUQ4"/>
<comment type="caution">
    <text evidence="3">The sequence shown here is derived from an EMBL/GenBank/DDBJ whole genome shotgun (WGS) entry which is preliminary data.</text>
</comment>
<reference evidence="3" key="1">
    <citation type="submission" date="2020-06" db="EMBL/GenBank/DDBJ databases">
        <title>WGS assembly of Ceratodon purpureus strain R40.</title>
        <authorList>
            <person name="Carey S.B."/>
            <person name="Jenkins J."/>
            <person name="Shu S."/>
            <person name="Lovell J.T."/>
            <person name="Sreedasyam A."/>
            <person name="Maumus F."/>
            <person name="Tiley G.P."/>
            <person name="Fernandez-Pozo N."/>
            <person name="Barry K."/>
            <person name="Chen C."/>
            <person name="Wang M."/>
            <person name="Lipzen A."/>
            <person name="Daum C."/>
            <person name="Saski C.A."/>
            <person name="Payton A.C."/>
            <person name="Mcbreen J.C."/>
            <person name="Conrad R.E."/>
            <person name="Kollar L.M."/>
            <person name="Olsson S."/>
            <person name="Huttunen S."/>
            <person name="Landis J.B."/>
            <person name="Wickett N.J."/>
            <person name="Johnson M.G."/>
            <person name="Rensing S.A."/>
            <person name="Grimwood J."/>
            <person name="Schmutz J."/>
            <person name="Mcdaniel S.F."/>
        </authorList>
    </citation>
    <scope>NUCLEOTIDE SEQUENCE</scope>
    <source>
        <strain evidence="3">R40</strain>
    </source>
</reference>